<dbReference type="InterPro" id="IPR001623">
    <property type="entry name" value="DnaJ_domain"/>
</dbReference>
<dbReference type="PROSITE" id="PS00636">
    <property type="entry name" value="DNAJ_1"/>
    <property type="match status" value="1"/>
</dbReference>
<dbReference type="CDD" id="cd06257">
    <property type="entry name" value="DnaJ"/>
    <property type="match status" value="1"/>
</dbReference>
<dbReference type="InterPro" id="IPR036869">
    <property type="entry name" value="J_dom_sf"/>
</dbReference>
<sequence length="337" mass="39168">MSTVNLYDVLDVSPDCDIKDIKTSYKKLVIEFHPDKMGGDAEMFELITHAYNILVNPSSRAEYDEMFALSKQINSNHFDLKNKSKSFYDAVEKDNKLKKKEVGDSKVEFKKVSDDLDRKHGYKREKEYEGAITDKNTKQRLRDLELAREQDDIENIQEKIFDNGRFDIGKFNAAFDVIHKGHQELIPHQGNPHAFSLGSDFGSSFSPVDNYDKLYAEDDDTLGTTFYSSIKLNSDKNKNITIDDIDTLIEAEYTKKHNYKDKTYTKSLEERMKERELETLKLNDRGMQDFDTDVNCGGYGIFDQVKSKTTGNLTWDDEEDVKLRYQRLLELRKNDMK</sequence>
<dbReference type="PROSITE" id="PS50076">
    <property type="entry name" value="DNAJ_2"/>
    <property type="match status" value="1"/>
</dbReference>
<protein>
    <submittedName>
        <fullName evidence="2">DnaJ domain protein</fullName>
    </submittedName>
</protein>
<reference evidence="2" key="1">
    <citation type="journal article" date="2017" name="Science">
        <title>Giant viruses with an expanded complement of translation system components.</title>
        <authorList>
            <person name="Schulz F."/>
            <person name="Yutin N."/>
            <person name="Ivanova N.N."/>
            <person name="Ortega D.R."/>
            <person name="Lee T.K."/>
            <person name="Vierheilig J."/>
            <person name="Daims H."/>
            <person name="Horn M."/>
            <person name="Wagner M."/>
            <person name="Jensen G.J."/>
            <person name="Kyrpides N.C."/>
            <person name="Koonin E.V."/>
            <person name="Woyke T."/>
        </authorList>
    </citation>
    <scope>NUCLEOTIDE SEQUENCE</scope>
    <source>
        <strain evidence="2">KNV1</strain>
    </source>
</reference>
<dbReference type="SMART" id="SM00271">
    <property type="entry name" value="DnaJ"/>
    <property type="match status" value="1"/>
</dbReference>
<dbReference type="EMBL" id="KY684108">
    <property type="protein sequence ID" value="ARF11213.1"/>
    <property type="molecule type" value="Genomic_DNA"/>
</dbReference>
<feature type="domain" description="J" evidence="1">
    <location>
        <begin position="5"/>
        <end position="67"/>
    </location>
</feature>
<dbReference type="InterPro" id="IPR018253">
    <property type="entry name" value="DnaJ_domain_CS"/>
</dbReference>
<dbReference type="PRINTS" id="PR00625">
    <property type="entry name" value="JDOMAIN"/>
</dbReference>
<organism evidence="2">
    <name type="scientific">Klosneuvirus KNV1</name>
    <dbReference type="NCBI Taxonomy" id="1977640"/>
    <lineage>
        <taxon>Viruses</taxon>
        <taxon>Varidnaviria</taxon>
        <taxon>Bamfordvirae</taxon>
        <taxon>Nucleocytoviricota</taxon>
        <taxon>Megaviricetes</taxon>
        <taxon>Imitervirales</taxon>
        <taxon>Mimiviridae</taxon>
        <taxon>Klosneuvirinae</taxon>
        <taxon>Klosneuvirus</taxon>
    </lineage>
</organism>
<dbReference type="Gene3D" id="1.10.287.110">
    <property type="entry name" value="DnaJ domain"/>
    <property type="match status" value="1"/>
</dbReference>
<dbReference type="Pfam" id="PF00226">
    <property type="entry name" value="DnaJ"/>
    <property type="match status" value="1"/>
</dbReference>
<dbReference type="InterPro" id="IPR050817">
    <property type="entry name" value="DjlA_DnaK_co-chaperone"/>
</dbReference>
<evidence type="ECO:0000259" key="1">
    <source>
        <dbReference type="PROSITE" id="PS50076"/>
    </source>
</evidence>
<proteinExistence type="predicted"/>
<accession>A0A1V0SHM7</accession>
<evidence type="ECO:0000313" key="2">
    <source>
        <dbReference type="EMBL" id="ARF11213.1"/>
    </source>
</evidence>
<dbReference type="SUPFAM" id="SSF46565">
    <property type="entry name" value="Chaperone J-domain"/>
    <property type="match status" value="1"/>
</dbReference>
<dbReference type="PANTHER" id="PTHR24074">
    <property type="entry name" value="CO-CHAPERONE PROTEIN DJLA"/>
    <property type="match status" value="1"/>
</dbReference>
<gene>
    <name evidence="2" type="ORF">Klosneuvirus_1_70</name>
</gene>
<name>A0A1V0SHM7_9VIRU</name>